<dbReference type="AlphaFoldDB" id="A0A8D4BJK7"/>
<evidence type="ECO:0000313" key="2">
    <source>
        <dbReference type="Proteomes" id="UP000001283"/>
    </source>
</evidence>
<reference evidence="1 2" key="1">
    <citation type="journal article" date="2011" name="J. Bacteriol.">
        <title>Complete genome sequence of the industrial strain Bacillus megaterium WSH-002.</title>
        <authorList>
            <person name="Liu L."/>
            <person name="Li Y."/>
            <person name="Zhang J."/>
            <person name="Zou W."/>
            <person name="Zhou Z."/>
            <person name="Liu J."/>
            <person name="Li X."/>
            <person name="Wang L."/>
            <person name="Chen J."/>
        </authorList>
    </citation>
    <scope>NUCLEOTIDE SEQUENCE [LARGE SCALE GENOMIC DNA]</scope>
    <source>
        <strain evidence="1 2">WSH-002</strain>
    </source>
</reference>
<evidence type="ECO:0000313" key="1">
    <source>
        <dbReference type="EMBL" id="AEN88931.1"/>
    </source>
</evidence>
<dbReference type="KEGG" id="bmh:BMWSH_2049"/>
<proteinExistence type="predicted"/>
<dbReference type="EMBL" id="CP003017">
    <property type="protein sequence ID" value="AEN88931.1"/>
    <property type="molecule type" value="Genomic_DNA"/>
</dbReference>
<gene>
    <name evidence="1" type="ORF">BMWSH_2049</name>
</gene>
<dbReference type="Proteomes" id="UP000001283">
    <property type="component" value="Chromosome"/>
</dbReference>
<sequence>MKMKVKVRTLFLVLFFAGILVVTSYVDNNSQQSFDSLAHLSLDGGAVETSADEDEVEQLNMSVKEVHVKTEKRGGYRIEVYEQVNVYRDDKGKVVKKVSTGEYQTLKYKLNEKK</sequence>
<dbReference type="RefSeq" id="WP_014459339.1">
    <property type="nucleotide sequence ID" value="NC_017138.1"/>
</dbReference>
<organism evidence="1 2">
    <name type="scientific">Priestia megaterium (strain WSH-002)</name>
    <name type="common">Bacillus megaterium</name>
    <dbReference type="NCBI Taxonomy" id="1006007"/>
    <lineage>
        <taxon>Bacteria</taxon>
        <taxon>Bacillati</taxon>
        <taxon>Bacillota</taxon>
        <taxon>Bacilli</taxon>
        <taxon>Bacillales</taxon>
        <taxon>Bacillaceae</taxon>
        <taxon>Priestia</taxon>
    </lineage>
</organism>
<name>A0A8D4BJK7_PRIMW</name>
<accession>A0A8D4BJK7</accession>
<protein>
    <submittedName>
        <fullName evidence="1">Uncharacterized protein</fullName>
    </submittedName>
</protein>